<evidence type="ECO:0000313" key="2">
    <source>
        <dbReference type="Proteomes" id="UP000827872"/>
    </source>
</evidence>
<name>A0ACB8EAL4_9SAUR</name>
<reference evidence="1" key="1">
    <citation type="submission" date="2021-08" db="EMBL/GenBank/DDBJ databases">
        <title>The first chromosome-level gecko genome reveals the dynamic sex chromosomes of Neotropical dwarf geckos (Sphaerodactylidae: Sphaerodactylus).</title>
        <authorList>
            <person name="Pinto B.J."/>
            <person name="Keating S.E."/>
            <person name="Gamble T."/>
        </authorList>
    </citation>
    <scope>NUCLEOTIDE SEQUENCE</scope>
    <source>
        <strain evidence="1">TG3544</strain>
    </source>
</reference>
<proteinExistence type="predicted"/>
<protein>
    <submittedName>
        <fullName evidence="1">Uncharacterized protein</fullName>
    </submittedName>
</protein>
<organism evidence="1 2">
    <name type="scientific">Sphaerodactylus townsendi</name>
    <dbReference type="NCBI Taxonomy" id="933632"/>
    <lineage>
        <taxon>Eukaryota</taxon>
        <taxon>Metazoa</taxon>
        <taxon>Chordata</taxon>
        <taxon>Craniata</taxon>
        <taxon>Vertebrata</taxon>
        <taxon>Euteleostomi</taxon>
        <taxon>Lepidosauria</taxon>
        <taxon>Squamata</taxon>
        <taxon>Bifurcata</taxon>
        <taxon>Gekkota</taxon>
        <taxon>Sphaerodactylidae</taxon>
        <taxon>Sphaerodactylus</taxon>
    </lineage>
</organism>
<evidence type="ECO:0000313" key="1">
    <source>
        <dbReference type="EMBL" id="KAH7989241.1"/>
    </source>
</evidence>
<dbReference type="EMBL" id="CM037627">
    <property type="protein sequence ID" value="KAH7989241.1"/>
    <property type="molecule type" value="Genomic_DNA"/>
</dbReference>
<keyword evidence="2" id="KW-1185">Reference proteome</keyword>
<sequence>MENISGQLLKENCCPLLDLQSNSEGLPEGSTKCARIAVGKQLVLSLGHRRKTGYKPPEWLLLTLPLPSSSALSCFFFTRTTCNFIMRVVRCKGRAGSFYLKNRQGC</sequence>
<dbReference type="Proteomes" id="UP000827872">
    <property type="component" value="Linkage Group LG14"/>
</dbReference>
<comment type="caution">
    <text evidence="1">The sequence shown here is derived from an EMBL/GenBank/DDBJ whole genome shotgun (WGS) entry which is preliminary data.</text>
</comment>
<accession>A0ACB8EAL4</accession>
<gene>
    <name evidence="1" type="ORF">K3G42_005146</name>
</gene>